<keyword evidence="5 11" id="KW-0812">Transmembrane</keyword>
<dbReference type="GO" id="GO:0045259">
    <property type="term" value="C:proton-transporting ATP synthase complex"/>
    <property type="evidence" value="ECO:0007669"/>
    <property type="project" value="UniProtKB-KW"/>
</dbReference>
<keyword evidence="9 11" id="KW-0472">Membrane</keyword>
<evidence type="ECO:0000256" key="11">
    <source>
        <dbReference type="HAMAP-Rule" id="MF_01393"/>
    </source>
</evidence>
<evidence type="ECO:0000256" key="7">
    <source>
        <dbReference type="ARBA" id="ARBA00022989"/>
    </source>
</evidence>
<dbReference type="EMBL" id="BGZN01000001">
    <property type="protein sequence ID" value="GBR72637.1"/>
    <property type="molecule type" value="Genomic_DNA"/>
</dbReference>
<comment type="similarity">
    <text evidence="2 11 12">Belongs to the ATPase A chain family.</text>
</comment>
<keyword evidence="3 11" id="KW-0813">Transport</keyword>
<feature type="transmembrane region" description="Helical" evidence="11">
    <location>
        <begin position="115"/>
        <end position="134"/>
    </location>
</feature>
<keyword evidence="11" id="KW-1003">Cell membrane</keyword>
<evidence type="ECO:0000256" key="3">
    <source>
        <dbReference type="ARBA" id="ARBA00022448"/>
    </source>
</evidence>
<reference evidence="13 14" key="1">
    <citation type="journal article" date="2019" name="ISME J.">
        <title>Genome analyses of uncultured TG2/ZB3 bacteria in 'Margulisbacteria' specifically attached to ectosymbiotic spirochetes of protists in the termite gut.</title>
        <authorList>
            <person name="Utami Y.D."/>
            <person name="Kuwahara H."/>
            <person name="Igai K."/>
            <person name="Murakami T."/>
            <person name="Sugaya K."/>
            <person name="Morikawa T."/>
            <person name="Nagura Y."/>
            <person name="Yuki M."/>
            <person name="Deevong P."/>
            <person name="Inoue T."/>
            <person name="Kihara K."/>
            <person name="Lo N."/>
            <person name="Yamada A."/>
            <person name="Ohkuma M."/>
            <person name="Hongoh Y."/>
        </authorList>
    </citation>
    <scope>NUCLEOTIDE SEQUENCE [LARGE SCALE GENOMIC DNA]</scope>
    <source>
        <strain evidence="13">NkOx7-01</strain>
    </source>
</reference>
<dbReference type="AlphaFoldDB" id="A0A388T8Y1"/>
<evidence type="ECO:0000256" key="2">
    <source>
        <dbReference type="ARBA" id="ARBA00006810"/>
    </source>
</evidence>
<keyword evidence="4 11" id="KW-0138">CF(0)</keyword>
<dbReference type="PRINTS" id="PR00123">
    <property type="entry name" value="ATPASEA"/>
</dbReference>
<dbReference type="GO" id="GO:0046933">
    <property type="term" value="F:proton-transporting ATP synthase activity, rotational mechanism"/>
    <property type="evidence" value="ECO:0007669"/>
    <property type="project" value="UniProtKB-UniRule"/>
</dbReference>
<feature type="transmembrane region" description="Helical" evidence="11">
    <location>
        <begin position="186"/>
        <end position="206"/>
    </location>
</feature>
<dbReference type="GO" id="GO:0042777">
    <property type="term" value="P:proton motive force-driven plasma membrane ATP synthesis"/>
    <property type="evidence" value="ECO:0007669"/>
    <property type="project" value="TreeGrafter"/>
</dbReference>
<evidence type="ECO:0000256" key="5">
    <source>
        <dbReference type="ARBA" id="ARBA00022692"/>
    </source>
</evidence>
<organism evidence="13 14">
    <name type="scientific">Termititenax aidoneus</name>
    <dbReference type="NCBI Taxonomy" id="2218524"/>
    <lineage>
        <taxon>Bacteria</taxon>
        <taxon>Bacillati</taxon>
        <taxon>Candidatus Margulisiibacteriota</taxon>
        <taxon>Candidatus Termititenacia</taxon>
        <taxon>Candidatus Termititenacales</taxon>
        <taxon>Candidatus Termititenacaceae</taxon>
        <taxon>Candidatus Termititenax</taxon>
    </lineage>
</organism>
<dbReference type="InterPro" id="IPR023011">
    <property type="entry name" value="ATP_synth_F0_asu_AS"/>
</dbReference>
<dbReference type="PANTHER" id="PTHR42823">
    <property type="entry name" value="ATP SYNTHASE SUBUNIT A, CHLOROPLASTIC"/>
    <property type="match status" value="1"/>
</dbReference>
<evidence type="ECO:0000313" key="13">
    <source>
        <dbReference type="EMBL" id="GBR72637.1"/>
    </source>
</evidence>
<dbReference type="SUPFAM" id="SSF81336">
    <property type="entry name" value="F1F0 ATP synthase subunit A"/>
    <property type="match status" value="1"/>
</dbReference>
<keyword evidence="7 11" id="KW-1133">Transmembrane helix</keyword>
<feature type="transmembrane region" description="Helical" evidence="11">
    <location>
        <begin position="213"/>
        <end position="238"/>
    </location>
</feature>
<evidence type="ECO:0000256" key="1">
    <source>
        <dbReference type="ARBA" id="ARBA00004141"/>
    </source>
</evidence>
<keyword evidence="6 11" id="KW-0375">Hydrogen ion transport</keyword>
<dbReference type="HAMAP" id="MF_01393">
    <property type="entry name" value="ATP_synth_a_bact"/>
    <property type="match status" value="1"/>
</dbReference>
<dbReference type="InterPro" id="IPR000568">
    <property type="entry name" value="ATP_synth_F0_asu"/>
</dbReference>
<dbReference type="Gene3D" id="1.20.120.220">
    <property type="entry name" value="ATP synthase, F0 complex, subunit A"/>
    <property type="match status" value="1"/>
</dbReference>
<proteinExistence type="inferred from homology"/>
<sequence>MHESAKVFLALHLGRWDLSVDATVLLNFAAAFLLIVLLWLITRRLTFAPRSFGQNLLETAVEFMEKQILAPAGLDKAWLPLCLSAFLYILFTGLPLGMLGLLGPQAGLGSAVSNINGTAALAVLFFVLSLFVRFKKHGLWGFCKSLLPQGVKGPVVILLLPVEIISQLFKPFSLAIRLFANMSGGHLLLISILSFTSIFNNIAVWLASYGGAIVIIFFEFFVCCIQAYVFTFLGASMISEAIGEAT</sequence>
<dbReference type="NCBIfam" id="TIGR01131">
    <property type="entry name" value="ATP_synt_6_or_A"/>
    <property type="match status" value="1"/>
</dbReference>
<dbReference type="CDD" id="cd00310">
    <property type="entry name" value="ATP-synt_Fo_a_6"/>
    <property type="match status" value="1"/>
</dbReference>
<dbReference type="Pfam" id="PF00119">
    <property type="entry name" value="ATP-synt_A"/>
    <property type="match status" value="1"/>
</dbReference>
<dbReference type="PROSITE" id="PS00449">
    <property type="entry name" value="ATPASE_A"/>
    <property type="match status" value="1"/>
</dbReference>
<evidence type="ECO:0000313" key="14">
    <source>
        <dbReference type="Proteomes" id="UP000269352"/>
    </source>
</evidence>
<feature type="transmembrane region" description="Helical" evidence="11">
    <location>
        <begin position="20"/>
        <end position="41"/>
    </location>
</feature>
<comment type="function">
    <text evidence="11 12">Key component of the proton channel; it plays a direct role in the translocation of protons across the membrane.</text>
</comment>
<evidence type="ECO:0000256" key="4">
    <source>
        <dbReference type="ARBA" id="ARBA00022547"/>
    </source>
</evidence>
<accession>A0A388T8Y1</accession>
<evidence type="ECO:0000256" key="9">
    <source>
        <dbReference type="ARBA" id="ARBA00023136"/>
    </source>
</evidence>
<feature type="transmembrane region" description="Helical" evidence="11">
    <location>
        <begin position="77"/>
        <end position="103"/>
    </location>
</feature>
<evidence type="ECO:0000256" key="8">
    <source>
        <dbReference type="ARBA" id="ARBA00023065"/>
    </source>
</evidence>
<comment type="subcellular location">
    <subcellularLocation>
        <location evidence="11 12">Cell membrane</location>
        <topology evidence="11 12">Multi-pass membrane protein</topology>
    </subcellularLocation>
    <subcellularLocation>
        <location evidence="1">Membrane</location>
        <topology evidence="1">Multi-pass membrane protein</topology>
    </subcellularLocation>
</comment>
<dbReference type="Proteomes" id="UP000269352">
    <property type="component" value="Unassembled WGS sequence"/>
</dbReference>
<evidence type="ECO:0000256" key="10">
    <source>
        <dbReference type="ARBA" id="ARBA00023310"/>
    </source>
</evidence>
<evidence type="ECO:0000256" key="12">
    <source>
        <dbReference type="RuleBase" id="RU000483"/>
    </source>
</evidence>
<keyword evidence="8 11" id="KW-0406">Ion transport</keyword>
<keyword evidence="14" id="KW-1185">Reference proteome</keyword>
<dbReference type="InterPro" id="IPR045082">
    <property type="entry name" value="ATP_syn_F0_a_bact/chloroplast"/>
</dbReference>
<name>A0A388T8Y1_TERA1</name>
<gene>
    <name evidence="11 13" type="primary">atpB</name>
    <name evidence="13" type="ORF">NO1_0141</name>
</gene>
<evidence type="ECO:0000256" key="6">
    <source>
        <dbReference type="ARBA" id="ARBA00022781"/>
    </source>
</evidence>
<dbReference type="PANTHER" id="PTHR42823:SF3">
    <property type="entry name" value="ATP SYNTHASE SUBUNIT A, CHLOROPLASTIC"/>
    <property type="match status" value="1"/>
</dbReference>
<dbReference type="InterPro" id="IPR035908">
    <property type="entry name" value="F0_ATP_A_sf"/>
</dbReference>
<dbReference type="GO" id="GO:0005886">
    <property type="term" value="C:plasma membrane"/>
    <property type="evidence" value="ECO:0007669"/>
    <property type="project" value="UniProtKB-SubCell"/>
</dbReference>
<protein>
    <recommendedName>
        <fullName evidence="11 12">ATP synthase subunit a</fullName>
    </recommendedName>
    <alternativeName>
        <fullName evidence="11">ATP synthase F0 sector subunit a</fullName>
    </alternativeName>
    <alternativeName>
        <fullName evidence="11">F-ATPase subunit 6</fullName>
    </alternativeName>
</protein>
<keyword evidence="10 11" id="KW-0066">ATP synthesis</keyword>
<comment type="caution">
    <text evidence="13">The sequence shown here is derived from an EMBL/GenBank/DDBJ whole genome shotgun (WGS) entry which is preliminary data.</text>
</comment>